<evidence type="ECO:0000256" key="1">
    <source>
        <dbReference type="SAM" id="MobiDB-lite"/>
    </source>
</evidence>
<accession>A0ABX0JW40</accession>
<feature type="compositionally biased region" description="Basic residues" evidence="1">
    <location>
        <begin position="1"/>
        <end position="14"/>
    </location>
</feature>
<sequence length="66" mass="7434">MTSHHRLTALLHRRTPGERAVIRRAHSGYTAVRSTLSQHGHIRRTDMSPAWGYGLTPTHPAPRSPM</sequence>
<evidence type="ECO:0008006" key="4">
    <source>
        <dbReference type="Google" id="ProtNLM"/>
    </source>
</evidence>
<keyword evidence="3" id="KW-1185">Reference proteome</keyword>
<comment type="caution">
    <text evidence="2">The sequence shown here is derived from an EMBL/GenBank/DDBJ whole genome shotgun (WGS) entry which is preliminary data.</text>
</comment>
<evidence type="ECO:0000313" key="2">
    <source>
        <dbReference type="EMBL" id="NHN86077.1"/>
    </source>
</evidence>
<gene>
    <name evidence="2" type="ORF">GOB93_15710</name>
</gene>
<reference evidence="2 3" key="1">
    <citation type="journal article" date="2020" name="Int. J. Syst. Evol. Microbiol.">
        <title>Novel acetic acid bacteria from cider fermentations: Acetobacter conturbans sp. nov. and Acetobacter fallax sp. nov.</title>
        <authorList>
            <person name="Sombolestani A.S."/>
            <person name="Cleenwerck I."/>
            <person name="Cnockaert M."/>
            <person name="Borremans W."/>
            <person name="Wieme A.D."/>
            <person name="De Vuyst L."/>
            <person name="Vandamme P."/>
        </authorList>
    </citation>
    <scope>NUCLEOTIDE SEQUENCE [LARGE SCALE GENOMIC DNA]</scope>
    <source>
        <strain evidence="2 3">LMG 30640</strain>
    </source>
</reference>
<feature type="region of interest" description="Disordered" evidence="1">
    <location>
        <begin position="1"/>
        <end position="66"/>
    </location>
</feature>
<name>A0ABX0JW40_9PROT</name>
<proteinExistence type="predicted"/>
<dbReference type="RefSeq" id="WP_173584460.1">
    <property type="nucleotide sequence ID" value="NZ_WOTB01000025.1"/>
</dbReference>
<evidence type="ECO:0000313" key="3">
    <source>
        <dbReference type="Proteomes" id="UP000635278"/>
    </source>
</evidence>
<dbReference type="Proteomes" id="UP000635278">
    <property type="component" value="Unassembled WGS sequence"/>
</dbReference>
<organism evidence="2 3">
    <name type="scientific">Acetobacter musti</name>
    <dbReference type="NCBI Taxonomy" id="864732"/>
    <lineage>
        <taxon>Bacteria</taxon>
        <taxon>Pseudomonadati</taxon>
        <taxon>Pseudomonadota</taxon>
        <taxon>Alphaproteobacteria</taxon>
        <taxon>Acetobacterales</taxon>
        <taxon>Acetobacteraceae</taxon>
        <taxon>Acetobacter</taxon>
    </lineage>
</organism>
<protein>
    <recommendedName>
        <fullName evidence="4">Transposase</fullName>
    </recommendedName>
</protein>
<dbReference type="EMBL" id="WOTB01000025">
    <property type="protein sequence ID" value="NHN86077.1"/>
    <property type="molecule type" value="Genomic_DNA"/>
</dbReference>